<accession>A0ABX8J8E2</accession>
<reference evidence="2 3" key="1">
    <citation type="submission" date="2021-06" db="EMBL/GenBank/DDBJ databases">
        <title>Gemonas diversity in paddy soil.</title>
        <authorList>
            <person name="Liu G."/>
        </authorList>
    </citation>
    <scope>NUCLEOTIDE SEQUENCE [LARGE SCALE GENOMIC DNA]</scope>
    <source>
        <strain evidence="2 3">RG10</strain>
    </source>
</reference>
<sequence length="102" mass="10931">MSNKPSESEKPILRSTKIAGALLMFCIGLAPMGFAACFKPAHWLDSAFIPFWGVILVSTAYALVTKDERRASIVIRVMWAVGLMNLAGCADILCGIGRATNG</sequence>
<evidence type="ECO:0000313" key="3">
    <source>
        <dbReference type="Proteomes" id="UP000683557"/>
    </source>
</evidence>
<dbReference type="RefSeq" id="WP_216801035.1">
    <property type="nucleotide sequence ID" value="NZ_CP076723.1"/>
</dbReference>
<gene>
    <name evidence="2" type="ORF">KP004_03680</name>
</gene>
<proteinExistence type="predicted"/>
<dbReference type="Proteomes" id="UP000683557">
    <property type="component" value="Chromosome"/>
</dbReference>
<keyword evidence="1" id="KW-0812">Transmembrane</keyword>
<feature type="transmembrane region" description="Helical" evidence="1">
    <location>
        <begin position="47"/>
        <end position="65"/>
    </location>
</feature>
<dbReference type="EMBL" id="CP076723">
    <property type="protein sequence ID" value="QWV94296.1"/>
    <property type="molecule type" value="Genomic_DNA"/>
</dbReference>
<keyword evidence="1" id="KW-0472">Membrane</keyword>
<organism evidence="2 3">
    <name type="scientific">Geomonas oryzisoli</name>
    <dbReference type="NCBI Taxonomy" id="2847992"/>
    <lineage>
        <taxon>Bacteria</taxon>
        <taxon>Pseudomonadati</taxon>
        <taxon>Thermodesulfobacteriota</taxon>
        <taxon>Desulfuromonadia</taxon>
        <taxon>Geobacterales</taxon>
        <taxon>Geobacteraceae</taxon>
        <taxon>Geomonas</taxon>
    </lineage>
</organism>
<keyword evidence="3" id="KW-1185">Reference proteome</keyword>
<keyword evidence="1" id="KW-1133">Transmembrane helix</keyword>
<name>A0ABX8J8E2_9BACT</name>
<evidence type="ECO:0000256" key="1">
    <source>
        <dbReference type="SAM" id="Phobius"/>
    </source>
</evidence>
<feature type="transmembrane region" description="Helical" evidence="1">
    <location>
        <begin position="77"/>
        <end position="99"/>
    </location>
</feature>
<feature type="transmembrane region" description="Helical" evidence="1">
    <location>
        <begin position="21"/>
        <end position="41"/>
    </location>
</feature>
<evidence type="ECO:0000313" key="2">
    <source>
        <dbReference type="EMBL" id="QWV94296.1"/>
    </source>
</evidence>
<protein>
    <submittedName>
        <fullName evidence="2">Uncharacterized protein</fullName>
    </submittedName>
</protein>